<comment type="caution">
    <text evidence="2">The sequence shown here is derived from an EMBL/GenBank/DDBJ whole genome shotgun (WGS) entry which is preliminary data.</text>
</comment>
<feature type="transmembrane region" description="Helical" evidence="1">
    <location>
        <begin position="341"/>
        <end position="360"/>
    </location>
</feature>
<feature type="transmembrane region" description="Helical" evidence="1">
    <location>
        <begin position="21"/>
        <end position="38"/>
    </location>
</feature>
<feature type="transmembrane region" description="Helical" evidence="1">
    <location>
        <begin position="44"/>
        <end position="65"/>
    </location>
</feature>
<evidence type="ECO:0008006" key="4">
    <source>
        <dbReference type="Google" id="ProtNLM"/>
    </source>
</evidence>
<proteinExistence type="predicted"/>
<dbReference type="EMBL" id="JACIJM010000012">
    <property type="protein sequence ID" value="MBB5723655.1"/>
    <property type="molecule type" value="Genomic_DNA"/>
</dbReference>
<keyword evidence="3" id="KW-1185">Reference proteome</keyword>
<evidence type="ECO:0000313" key="3">
    <source>
        <dbReference type="Proteomes" id="UP000535415"/>
    </source>
</evidence>
<keyword evidence="1" id="KW-0472">Membrane</keyword>
<evidence type="ECO:0000256" key="1">
    <source>
        <dbReference type="SAM" id="Phobius"/>
    </source>
</evidence>
<evidence type="ECO:0000313" key="2">
    <source>
        <dbReference type="EMBL" id="MBB5723655.1"/>
    </source>
</evidence>
<dbReference type="AlphaFoldDB" id="A0A7W9F0W0"/>
<feature type="transmembrane region" description="Helical" evidence="1">
    <location>
        <begin position="216"/>
        <end position="244"/>
    </location>
</feature>
<reference evidence="2 3" key="1">
    <citation type="submission" date="2020-08" db="EMBL/GenBank/DDBJ databases">
        <title>Genomic Encyclopedia of Type Strains, Phase IV (KMG-IV): sequencing the most valuable type-strain genomes for metagenomic binning, comparative biology and taxonomic classification.</title>
        <authorList>
            <person name="Goeker M."/>
        </authorList>
    </citation>
    <scope>NUCLEOTIDE SEQUENCE [LARGE SCALE GENOMIC DNA]</scope>
    <source>
        <strain evidence="2 3">DSM 101064</strain>
    </source>
</reference>
<dbReference type="RefSeq" id="WP_183530746.1">
    <property type="nucleotide sequence ID" value="NZ_JACIJM010000012.1"/>
</dbReference>
<protein>
    <recommendedName>
        <fullName evidence="4">O-antigen ligase domain-containing protein</fullName>
    </recommendedName>
</protein>
<dbReference type="InterPro" id="IPR051533">
    <property type="entry name" value="WaaL-like"/>
</dbReference>
<dbReference type="PANTHER" id="PTHR37422:SF17">
    <property type="entry name" value="O-ANTIGEN LIGASE"/>
    <property type="match status" value="1"/>
</dbReference>
<keyword evidence="1" id="KW-1133">Transmembrane helix</keyword>
<gene>
    <name evidence="2" type="ORF">FHS72_003300</name>
</gene>
<accession>A0A7W9F0W0</accession>
<keyword evidence="1" id="KW-0812">Transmembrane</keyword>
<name>A0A7W9F0W0_9RHOB</name>
<feature type="transmembrane region" description="Helical" evidence="1">
    <location>
        <begin position="185"/>
        <end position="204"/>
    </location>
</feature>
<sequence length="447" mass="50042">MTVSNMGQSRAALDSNAPNTVALPVVVGLYLFVFLVPIEFSFYIGPLLVTPTRFFLILAAGPVIFASLSRHKLQSEDGFFIGFILWVAMAYFYKRGAAGVEIVGQAFLEIAISYCVARTYLVGVDQFRKLAVVLSVTVAVLGILAIPEGISHYRFLHEVPEMLTGFYYYISDDTRMGLLRSSSTFEHPILFGLFCASLFTFAWYTFTSTGARIAHLVMTVMATALSLSSAALLILMMQFSLIIFERLTRSFKQRTMVFGTLLVTAIVLIESLSNRGVVKLIAGNLTFNPHTAYYRVLQWEHGIDDVERHPFVGINLEHWTKPFWMTDSIDNHWLFTAMNSGVPAVLALWIVMGIIAVKLYKKKRRTADEVRQRLYMAWLIGAASLFLGAWTVTLFGKMLPIFMFFIGIGAAMTRLPEDEDVADTIVLEPEAGTTSPYTRFAITQKRA</sequence>
<dbReference type="PANTHER" id="PTHR37422">
    <property type="entry name" value="TEICHURONIC ACID BIOSYNTHESIS PROTEIN TUAE"/>
    <property type="match status" value="1"/>
</dbReference>
<organism evidence="2 3">
    <name type="scientific">Yoonia ponticola</name>
    <dbReference type="NCBI Taxonomy" id="1524255"/>
    <lineage>
        <taxon>Bacteria</taxon>
        <taxon>Pseudomonadati</taxon>
        <taxon>Pseudomonadota</taxon>
        <taxon>Alphaproteobacteria</taxon>
        <taxon>Rhodobacterales</taxon>
        <taxon>Paracoccaceae</taxon>
        <taxon>Yoonia</taxon>
    </lineage>
</organism>
<feature type="transmembrane region" description="Helical" evidence="1">
    <location>
        <begin position="130"/>
        <end position="147"/>
    </location>
</feature>
<feature type="transmembrane region" description="Helical" evidence="1">
    <location>
        <begin position="372"/>
        <end position="392"/>
    </location>
</feature>
<dbReference type="Proteomes" id="UP000535415">
    <property type="component" value="Unassembled WGS sequence"/>
</dbReference>
<feature type="transmembrane region" description="Helical" evidence="1">
    <location>
        <begin position="77"/>
        <end position="93"/>
    </location>
</feature>